<keyword evidence="1" id="KW-0812">Transmembrane</keyword>
<evidence type="ECO:0000256" key="1">
    <source>
        <dbReference type="SAM" id="Phobius"/>
    </source>
</evidence>
<protein>
    <submittedName>
        <fullName evidence="2">Uncharacterized protein</fullName>
    </submittedName>
</protein>
<evidence type="ECO:0000313" key="2">
    <source>
        <dbReference type="EMBL" id="MBB6015827.1"/>
    </source>
</evidence>
<dbReference type="RefSeq" id="WP_183944765.1">
    <property type="nucleotide sequence ID" value="NZ_JACHEW010000004.1"/>
</dbReference>
<reference evidence="2 3" key="1">
    <citation type="submission" date="2020-08" db="EMBL/GenBank/DDBJ databases">
        <title>Genomic Encyclopedia of Type Strains, Phase IV (KMG-IV): sequencing the most valuable type-strain genomes for metagenomic binning, comparative biology and taxonomic classification.</title>
        <authorList>
            <person name="Goeker M."/>
        </authorList>
    </citation>
    <scope>NUCLEOTIDE SEQUENCE [LARGE SCALE GENOMIC DNA]</scope>
    <source>
        <strain evidence="2 3">DSM 12027</strain>
    </source>
</reference>
<gene>
    <name evidence="2" type="ORF">HNQ04_001059</name>
</gene>
<sequence length="231" mass="24243">MKAGKTGRGLRVQHLRPLALGFLWAEVVAVFGMVAFILLRGQPGPQDWINAFDSFLAALVLTWWTVVFTRLSAGQATPPENGTLRALAVAFPWLTSFRAALWGLTLLGLLTGGAPEANPLALTVLMTVWGAAILSSNAVNGSLVRLAPDPASPAKRRRLLDWLNLSAALALGMAVLNVVPIAGFSADTTLPAQLVYGVGGLLDVVATVLALWVLLGQSGAQDTQDRTGKAG</sequence>
<name>A0ABR6NP58_9DEIO</name>
<comment type="caution">
    <text evidence="2">The sequence shown here is derived from an EMBL/GenBank/DDBJ whole genome shotgun (WGS) entry which is preliminary data.</text>
</comment>
<keyword evidence="3" id="KW-1185">Reference proteome</keyword>
<feature type="transmembrane region" description="Helical" evidence="1">
    <location>
        <begin position="20"/>
        <end position="39"/>
    </location>
</feature>
<feature type="transmembrane region" description="Helical" evidence="1">
    <location>
        <begin position="194"/>
        <end position="215"/>
    </location>
</feature>
<dbReference type="EMBL" id="JACHEW010000004">
    <property type="protein sequence ID" value="MBB6015827.1"/>
    <property type="molecule type" value="Genomic_DNA"/>
</dbReference>
<proteinExistence type="predicted"/>
<feature type="transmembrane region" description="Helical" evidence="1">
    <location>
        <begin position="51"/>
        <end position="72"/>
    </location>
</feature>
<feature type="transmembrane region" description="Helical" evidence="1">
    <location>
        <begin position="120"/>
        <end position="139"/>
    </location>
</feature>
<keyword evidence="1" id="KW-0472">Membrane</keyword>
<dbReference type="Proteomes" id="UP000629870">
    <property type="component" value="Unassembled WGS sequence"/>
</dbReference>
<accession>A0ABR6NP58</accession>
<feature type="transmembrane region" description="Helical" evidence="1">
    <location>
        <begin position="159"/>
        <end position="182"/>
    </location>
</feature>
<feature type="transmembrane region" description="Helical" evidence="1">
    <location>
        <begin position="84"/>
        <end position="108"/>
    </location>
</feature>
<keyword evidence="1" id="KW-1133">Transmembrane helix</keyword>
<evidence type="ECO:0000313" key="3">
    <source>
        <dbReference type="Proteomes" id="UP000629870"/>
    </source>
</evidence>
<organism evidence="2 3">
    <name type="scientific">Deinococcus radiopugnans ATCC 19172</name>
    <dbReference type="NCBI Taxonomy" id="585398"/>
    <lineage>
        <taxon>Bacteria</taxon>
        <taxon>Thermotogati</taxon>
        <taxon>Deinococcota</taxon>
        <taxon>Deinococci</taxon>
        <taxon>Deinococcales</taxon>
        <taxon>Deinococcaceae</taxon>
        <taxon>Deinococcus</taxon>
    </lineage>
</organism>